<reference evidence="1" key="1">
    <citation type="submission" date="2019-10" db="EMBL/GenBank/DDBJ databases">
        <authorList>
            <consortium name="DOE Joint Genome Institute"/>
            <person name="Kuo A."/>
            <person name="Miyauchi S."/>
            <person name="Kiss E."/>
            <person name="Drula E."/>
            <person name="Kohler A."/>
            <person name="Sanchez-Garcia M."/>
            <person name="Andreopoulos B."/>
            <person name="Barry K.W."/>
            <person name="Bonito G."/>
            <person name="Buee M."/>
            <person name="Carver A."/>
            <person name="Chen C."/>
            <person name="Cichocki N."/>
            <person name="Clum A."/>
            <person name="Culley D."/>
            <person name="Crous P.W."/>
            <person name="Fauchery L."/>
            <person name="Girlanda M."/>
            <person name="Hayes R."/>
            <person name="Keri Z."/>
            <person name="Labutti K."/>
            <person name="Lipzen A."/>
            <person name="Lombard V."/>
            <person name="Magnuson J."/>
            <person name="Maillard F."/>
            <person name="Morin E."/>
            <person name="Murat C."/>
            <person name="Nolan M."/>
            <person name="Ohm R."/>
            <person name="Pangilinan J."/>
            <person name="Pereira M."/>
            <person name="Perotto S."/>
            <person name="Peter M."/>
            <person name="Riley R."/>
            <person name="Sitrit Y."/>
            <person name="Stielow B."/>
            <person name="Szollosi G."/>
            <person name="Zifcakova L."/>
            <person name="Stursova M."/>
            <person name="Spatafora J.W."/>
            <person name="Tedersoo L."/>
            <person name="Vaario L.-M."/>
            <person name="Yamada A."/>
            <person name="Yan M."/>
            <person name="Wang P."/>
            <person name="Xu J."/>
            <person name="Bruns T."/>
            <person name="Baldrian P."/>
            <person name="Vilgalys R."/>
            <person name="Henrissat B."/>
            <person name="Grigoriev I.V."/>
            <person name="Hibbett D."/>
            <person name="Nagy L.G."/>
            <person name="Martin F.M."/>
        </authorList>
    </citation>
    <scope>NUCLEOTIDE SEQUENCE</scope>
    <source>
        <strain evidence="1">P2</strain>
    </source>
</reference>
<comment type="caution">
    <text evidence="1">The sequence shown here is derived from an EMBL/GenBank/DDBJ whole genome shotgun (WGS) entry which is preliminary data.</text>
</comment>
<name>A0ACB6ZYL0_THEGA</name>
<gene>
    <name evidence="1" type="ORF">BDM02DRAFT_3106483</name>
</gene>
<evidence type="ECO:0000313" key="1">
    <source>
        <dbReference type="EMBL" id="KAF9654196.1"/>
    </source>
</evidence>
<organism evidence="1 2">
    <name type="scientific">Thelephora ganbajun</name>
    <name type="common">Ganba fungus</name>
    <dbReference type="NCBI Taxonomy" id="370292"/>
    <lineage>
        <taxon>Eukaryota</taxon>
        <taxon>Fungi</taxon>
        <taxon>Dikarya</taxon>
        <taxon>Basidiomycota</taxon>
        <taxon>Agaricomycotina</taxon>
        <taxon>Agaricomycetes</taxon>
        <taxon>Thelephorales</taxon>
        <taxon>Thelephoraceae</taxon>
        <taxon>Thelephora</taxon>
    </lineage>
</organism>
<accession>A0ACB6ZYL0</accession>
<dbReference type="EMBL" id="MU117961">
    <property type="protein sequence ID" value="KAF9654196.1"/>
    <property type="molecule type" value="Genomic_DNA"/>
</dbReference>
<evidence type="ECO:0000313" key="2">
    <source>
        <dbReference type="Proteomes" id="UP000886501"/>
    </source>
</evidence>
<keyword evidence="2" id="KW-1185">Reference proteome</keyword>
<sequence length="113" mass="12856">MAEDKTAALRKQLKVKASVVKRLVKEQKYYTQENQDLKLKLDKLVANNADEWDIKNGRRLLEESEKMIADSNKRIGDAAQELRSLIMHSKADPALSEAEELLNAEEEMEAATL</sequence>
<dbReference type="Proteomes" id="UP000886501">
    <property type="component" value="Unassembled WGS sequence"/>
</dbReference>
<reference evidence="1" key="2">
    <citation type="journal article" date="2020" name="Nat. Commun.">
        <title>Large-scale genome sequencing of mycorrhizal fungi provides insights into the early evolution of symbiotic traits.</title>
        <authorList>
            <person name="Miyauchi S."/>
            <person name="Kiss E."/>
            <person name="Kuo A."/>
            <person name="Drula E."/>
            <person name="Kohler A."/>
            <person name="Sanchez-Garcia M."/>
            <person name="Morin E."/>
            <person name="Andreopoulos B."/>
            <person name="Barry K.W."/>
            <person name="Bonito G."/>
            <person name="Buee M."/>
            <person name="Carver A."/>
            <person name="Chen C."/>
            <person name="Cichocki N."/>
            <person name="Clum A."/>
            <person name="Culley D."/>
            <person name="Crous P.W."/>
            <person name="Fauchery L."/>
            <person name="Girlanda M."/>
            <person name="Hayes R.D."/>
            <person name="Keri Z."/>
            <person name="LaButti K."/>
            <person name="Lipzen A."/>
            <person name="Lombard V."/>
            <person name="Magnuson J."/>
            <person name="Maillard F."/>
            <person name="Murat C."/>
            <person name="Nolan M."/>
            <person name="Ohm R.A."/>
            <person name="Pangilinan J."/>
            <person name="Pereira M.F."/>
            <person name="Perotto S."/>
            <person name="Peter M."/>
            <person name="Pfister S."/>
            <person name="Riley R."/>
            <person name="Sitrit Y."/>
            <person name="Stielow J.B."/>
            <person name="Szollosi G."/>
            <person name="Zifcakova L."/>
            <person name="Stursova M."/>
            <person name="Spatafora J.W."/>
            <person name="Tedersoo L."/>
            <person name="Vaario L.M."/>
            <person name="Yamada A."/>
            <person name="Yan M."/>
            <person name="Wang P."/>
            <person name="Xu J."/>
            <person name="Bruns T."/>
            <person name="Baldrian P."/>
            <person name="Vilgalys R."/>
            <person name="Dunand C."/>
            <person name="Henrissat B."/>
            <person name="Grigoriev I.V."/>
            <person name="Hibbett D."/>
            <person name="Nagy L.G."/>
            <person name="Martin F.M."/>
        </authorList>
    </citation>
    <scope>NUCLEOTIDE SEQUENCE</scope>
    <source>
        <strain evidence="1">P2</strain>
    </source>
</reference>
<protein>
    <submittedName>
        <fullName evidence="1">Tubulin binding cofactor A</fullName>
    </submittedName>
</protein>
<proteinExistence type="predicted"/>